<evidence type="ECO:0000313" key="1">
    <source>
        <dbReference type="EMBL" id="VDK80796.1"/>
    </source>
</evidence>
<proteinExistence type="predicted"/>
<accession>A0A3P6SZH6</accession>
<name>A0A3P6SZH6_DIBLA</name>
<dbReference type="AlphaFoldDB" id="A0A3P6SZH6"/>
<dbReference type="EMBL" id="UYRU01043214">
    <property type="protein sequence ID" value="VDK80796.1"/>
    <property type="molecule type" value="Genomic_DNA"/>
</dbReference>
<dbReference type="Proteomes" id="UP000281553">
    <property type="component" value="Unassembled WGS sequence"/>
</dbReference>
<keyword evidence="2" id="KW-1185">Reference proteome</keyword>
<sequence length="73" mass="7819">MDALIVKISESDADSQAIIASITTPCSDHQRCPLWCTGGRVATTLGVPAQLLSMVVSDERFGENPKREAETSI</sequence>
<organism evidence="1 2">
    <name type="scientific">Dibothriocephalus latus</name>
    <name type="common">Fish tapeworm</name>
    <name type="synonym">Diphyllobothrium latum</name>
    <dbReference type="NCBI Taxonomy" id="60516"/>
    <lineage>
        <taxon>Eukaryota</taxon>
        <taxon>Metazoa</taxon>
        <taxon>Spiralia</taxon>
        <taxon>Lophotrochozoa</taxon>
        <taxon>Platyhelminthes</taxon>
        <taxon>Cestoda</taxon>
        <taxon>Eucestoda</taxon>
        <taxon>Diphyllobothriidea</taxon>
        <taxon>Diphyllobothriidae</taxon>
        <taxon>Dibothriocephalus</taxon>
    </lineage>
</organism>
<reference evidence="1 2" key="1">
    <citation type="submission" date="2018-11" db="EMBL/GenBank/DDBJ databases">
        <authorList>
            <consortium name="Pathogen Informatics"/>
        </authorList>
    </citation>
    <scope>NUCLEOTIDE SEQUENCE [LARGE SCALE GENOMIC DNA]</scope>
</reference>
<gene>
    <name evidence="1" type="ORF">DILT_LOCUS3149</name>
</gene>
<evidence type="ECO:0000313" key="2">
    <source>
        <dbReference type="Proteomes" id="UP000281553"/>
    </source>
</evidence>
<protein>
    <submittedName>
        <fullName evidence="1">Uncharacterized protein</fullName>
    </submittedName>
</protein>